<dbReference type="Proteomes" id="UP000675900">
    <property type="component" value="Unassembled WGS sequence"/>
</dbReference>
<dbReference type="PANTHER" id="PTHR34347:SF1">
    <property type="entry name" value="DNA REPAIR-SCAFFOLDING PROTEIN"/>
    <property type="match status" value="1"/>
</dbReference>
<dbReference type="Ensembl" id="ENSPTIT00000009683.1">
    <property type="protein sequence ID" value="ENSPTIP00000005884.1"/>
    <property type="gene ID" value="ENSPTIG00000007957.1"/>
</dbReference>
<dbReference type="GO" id="GO:0000228">
    <property type="term" value="C:nuclear chromosome"/>
    <property type="evidence" value="ECO:0007669"/>
    <property type="project" value="TreeGrafter"/>
</dbReference>
<proteinExistence type="predicted"/>
<organism evidence="2 3">
    <name type="scientific">Panthera tigris altaica</name>
    <name type="common">Siberian tiger</name>
    <dbReference type="NCBI Taxonomy" id="74533"/>
    <lineage>
        <taxon>Eukaryota</taxon>
        <taxon>Metazoa</taxon>
        <taxon>Chordata</taxon>
        <taxon>Craniata</taxon>
        <taxon>Vertebrata</taxon>
        <taxon>Euteleostomi</taxon>
        <taxon>Mammalia</taxon>
        <taxon>Eutheria</taxon>
        <taxon>Laurasiatheria</taxon>
        <taxon>Carnivora</taxon>
        <taxon>Feliformia</taxon>
        <taxon>Felidae</taxon>
        <taxon>Pantherinae</taxon>
        <taxon>Panthera</taxon>
    </lineage>
</organism>
<dbReference type="GO" id="GO:0005654">
    <property type="term" value="C:nucleoplasm"/>
    <property type="evidence" value="ECO:0007669"/>
    <property type="project" value="TreeGrafter"/>
</dbReference>
<dbReference type="GO" id="GO:0000724">
    <property type="term" value="P:double-strand break repair via homologous recombination"/>
    <property type="evidence" value="ECO:0007669"/>
    <property type="project" value="TreeGrafter"/>
</dbReference>
<dbReference type="InterPro" id="IPR053054">
    <property type="entry name" value="DNA_repair-scaffolding"/>
</dbReference>
<dbReference type="GO" id="GO:0070202">
    <property type="term" value="P:regulation of establishment of protein localization to chromosome"/>
    <property type="evidence" value="ECO:0007669"/>
    <property type="project" value="TreeGrafter"/>
</dbReference>
<feature type="domain" description="DUF4502" evidence="1">
    <location>
        <begin position="1"/>
        <end position="99"/>
    </location>
</feature>
<sequence>QRKRNWDIEYPSLPGGSPLKFRRAGLRTVGATASLSEAWLRCGEGFQDTSGTLLLTAEKKIVTENHLELSLRPKEETAASKSTSGLTDITWSSSGSDDSFLVYVFCELDYDMSCCGLAFVEFSGNSLCLLDLDVCVLPQIKELFSCNLLR</sequence>
<dbReference type="PANTHER" id="PTHR34347">
    <property type="entry name" value="DNA REPAIR-SCAFFOLDING PROTEIN SPIDR"/>
    <property type="match status" value="1"/>
</dbReference>
<keyword evidence="3" id="KW-1185">Reference proteome</keyword>
<reference evidence="2" key="2">
    <citation type="submission" date="2025-09" db="UniProtKB">
        <authorList>
            <consortium name="Ensembl"/>
        </authorList>
    </citation>
    <scope>IDENTIFICATION</scope>
</reference>
<evidence type="ECO:0000259" key="1">
    <source>
        <dbReference type="Pfam" id="PF14950"/>
    </source>
</evidence>
<evidence type="ECO:0000313" key="3">
    <source>
        <dbReference type="Proteomes" id="UP000675900"/>
    </source>
</evidence>
<reference evidence="2" key="1">
    <citation type="submission" date="2025-08" db="UniProtKB">
        <authorList>
            <consortium name="Ensembl"/>
        </authorList>
    </citation>
    <scope>IDENTIFICATION</scope>
</reference>
<dbReference type="AlphaFoldDB" id="A0A8C9JT28"/>
<name>A0A8C9JT28_PANTA</name>
<evidence type="ECO:0000313" key="2">
    <source>
        <dbReference type="Ensembl" id="ENSPTIP00000005884.1"/>
    </source>
</evidence>
<accession>A0A8C9JT28</accession>
<dbReference type="GeneTree" id="ENSGT00940000164631"/>
<dbReference type="InterPro" id="IPR028026">
    <property type="entry name" value="DUF4502"/>
</dbReference>
<dbReference type="Pfam" id="PF14950">
    <property type="entry name" value="DUF4502"/>
    <property type="match status" value="1"/>
</dbReference>
<protein>
    <recommendedName>
        <fullName evidence="1">DUF4502 domain-containing protein</fullName>
    </recommendedName>
</protein>